<dbReference type="SUPFAM" id="SSF55729">
    <property type="entry name" value="Acyl-CoA N-acyltransferases (Nat)"/>
    <property type="match status" value="1"/>
</dbReference>
<dbReference type="InterPro" id="IPR000182">
    <property type="entry name" value="GNAT_dom"/>
</dbReference>
<dbReference type="InterPro" id="IPR016181">
    <property type="entry name" value="Acyl_CoA_acyltransferase"/>
</dbReference>
<evidence type="ECO:0000259" key="1">
    <source>
        <dbReference type="PROSITE" id="PS51186"/>
    </source>
</evidence>
<accession>A0A9E7ZUZ3</accession>
<dbReference type="EMBL" id="CP102774">
    <property type="protein sequence ID" value="UZF86842.1"/>
    <property type="molecule type" value="Genomic_DNA"/>
</dbReference>
<feature type="domain" description="N-acetyltransferase" evidence="1">
    <location>
        <begin position="16"/>
        <end position="178"/>
    </location>
</feature>
<dbReference type="GO" id="GO:0016747">
    <property type="term" value="F:acyltransferase activity, transferring groups other than amino-acyl groups"/>
    <property type="evidence" value="ECO:0007669"/>
    <property type="project" value="InterPro"/>
</dbReference>
<dbReference type="InterPro" id="IPR051531">
    <property type="entry name" value="N-acetyltransferase"/>
</dbReference>
<dbReference type="Pfam" id="PF13302">
    <property type="entry name" value="Acetyltransf_3"/>
    <property type="match status" value="1"/>
</dbReference>
<evidence type="ECO:0000313" key="2">
    <source>
        <dbReference type="EMBL" id="UZF86842.1"/>
    </source>
</evidence>
<dbReference type="PANTHER" id="PTHR43792:SF16">
    <property type="entry name" value="N-ACETYLTRANSFERASE DOMAIN-CONTAINING PROTEIN"/>
    <property type="match status" value="1"/>
</dbReference>
<gene>
    <name evidence="2" type="ORF">NWE54_24315</name>
</gene>
<sequence>MNALPIERRQIVTDRLVLRPTSVLDADRAFEIQSDWQVTQMLRMASFPPERAQIREWFSDHEREWAEGTAYRFAVELRGEFVGIADIDEISEAQGELGYWFDRSCWGHGYAFEAAQAVVDFAFSSIGLTQLRSGHAADNSASGKVLLKLGFRSVGTQRVASLSRGQDIQHECYELRAPTP</sequence>
<dbReference type="PROSITE" id="PS51186">
    <property type="entry name" value="GNAT"/>
    <property type="match status" value="1"/>
</dbReference>
<reference evidence="2" key="1">
    <citation type="submission" date="2022-08" db="EMBL/GenBank/DDBJ databases">
        <title>Complete Genome Sequences of 2 Bosea sp. soil isolates.</title>
        <authorList>
            <person name="Alvarez Arevalo M."/>
            <person name="Sterndorff E.B."/>
            <person name="Faurdal D."/>
            <person name="Joergensen T.S."/>
            <person name="Weber T."/>
        </authorList>
    </citation>
    <scope>NUCLEOTIDE SEQUENCE</scope>
    <source>
        <strain evidence="2">NBC_00436</strain>
    </source>
</reference>
<dbReference type="AlphaFoldDB" id="A0A9E7ZUZ3"/>
<protein>
    <submittedName>
        <fullName evidence="2">GNAT family N-acetyltransferase</fullName>
    </submittedName>
</protein>
<organism evidence="2">
    <name type="scientific">Bosea sp. NBC_00436</name>
    <dbReference type="NCBI Taxonomy" id="2969620"/>
    <lineage>
        <taxon>Bacteria</taxon>
        <taxon>Pseudomonadati</taxon>
        <taxon>Pseudomonadota</taxon>
        <taxon>Alphaproteobacteria</taxon>
        <taxon>Hyphomicrobiales</taxon>
        <taxon>Boseaceae</taxon>
        <taxon>Bosea</taxon>
    </lineage>
</organism>
<name>A0A9E7ZUZ3_9HYPH</name>
<dbReference type="Gene3D" id="3.40.630.30">
    <property type="match status" value="1"/>
</dbReference>
<dbReference type="PANTHER" id="PTHR43792">
    <property type="entry name" value="GNAT FAMILY, PUTATIVE (AFU_ORTHOLOGUE AFUA_3G00765)-RELATED-RELATED"/>
    <property type="match status" value="1"/>
</dbReference>
<proteinExistence type="predicted"/>